<name>A0A1F6CCF0_HANXR</name>
<evidence type="ECO:0000256" key="1">
    <source>
        <dbReference type="SAM" id="MobiDB-lite"/>
    </source>
</evidence>
<dbReference type="InterPro" id="IPR024530">
    <property type="entry name" value="QSregVF_b"/>
</dbReference>
<dbReference type="Proteomes" id="UP000178606">
    <property type="component" value="Unassembled WGS sequence"/>
</dbReference>
<sequence>MTPAASPVLQDAPDTDHRPTGHCPHCDADVPLRLSRSGPHVRGDCAVCGAYIRFVEQPGVLPFGRYRGQPITQVPRDYLAWLRRTPDVWGKLSEGRRQTIEEVLRDRPR</sequence>
<accession>A0A1F6CCF0</accession>
<feature type="region of interest" description="Disordered" evidence="1">
    <location>
        <begin position="1"/>
        <end position="22"/>
    </location>
</feature>
<dbReference type="Pfam" id="PF12843">
    <property type="entry name" value="QSregVF_b"/>
    <property type="match status" value="1"/>
</dbReference>
<proteinExistence type="predicted"/>
<comment type="caution">
    <text evidence="2">The sequence shown here is derived from an EMBL/GenBank/DDBJ whole genome shotgun (WGS) entry which is preliminary data.</text>
</comment>
<gene>
    <name evidence="2" type="ORF">A3F84_25145</name>
</gene>
<evidence type="ECO:0000313" key="2">
    <source>
        <dbReference type="EMBL" id="OGG46690.1"/>
    </source>
</evidence>
<dbReference type="AlphaFoldDB" id="A0A1F6CCF0"/>
<protein>
    <submittedName>
        <fullName evidence="2">Uncharacterized protein</fullName>
    </submittedName>
</protein>
<dbReference type="EMBL" id="MFKF01000288">
    <property type="protein sequence ID" value="OGG46690.1"/>
    <property type="molecule type" value="Genomic_DNA"/>
</dbReference>
<evidence type="ECO:0000313" key="3">
    <source>
        <dbReference type="Proteomes" id="UP000178606"/>
    </source>
</evidence>
<organism evidence="2 3">
    <name type="scientific">Handelsmanbacteria sp. (strain RIFCSPLOWO2_12_FULL_64_10)</name>
    <dbReference type="NCBI Taxonomy" id="1817868"/>
    <lineage>
        <taxon>Bacteria</taxon>
        <taxon>Candidatus Handelsmaniibacteriota</taxon>
    </lineage>
</organism>
<reference evidence="2 3" key="1">
    <citation type="journal article" date="2016" name="Nat. Commun.">
        <title>Thousands of microbial genomes shed light on interconnected biogeochemical processes in an aquifer system.</title>
        <authorList>
            <person name="Anantharaman K."/>
            <person name="Brown C.T."/>
            <person name="Hug L.A."/>
            <person name="Sharon I."/>
            <person name="Castelle C.J."/>
            <person name="Probst A.J."/>
            <person name="Thomas B.C."/>
            <person name="Singh A."/>
            <person name="Wilkins M.J."/>
            <person name="Karaoz U."/>
            <person name="Brodie E.L."/>
            <person name="Williams K.H."/>
            <person name="Hubbard S.S."/>
            <person name="Banfield J.F."/>
        </authorList>
    </citation>
    <scope>NUCLEOTIDE SEQUENCE [LARGE SCALE GENOMIC DNA]</scope>
    <source>
        <strain evidence="3">RIFCSPLOWO2_12_FULL_64_10</strain>
    </source>
</reference>